<feature type="compositionally biased region" description="Basic residues" evidence="1">
    <location>
        <begin position="267"/>
        <end position="280"/>
    </location>
</feature>
<name>A0A7W9U449_9BURK</name>
<accession>A0A7W9U449</accession>
<dbReference type="EMBL" id="JACHBW010000029">
    <property type="protein sequence ID" value="MBB6106654.1"/>
    <property type="molecule type" value="Genomic_DNA"/>
</dbReference>
<evidence type="ECO:0000256" key="1">
    <source>
        <dbReference type="SAM" id="MobiDB-lite"/>
    </source>
</evidence>
<gene>
    <name evidence="2" type="ORF">F4827_006530</name>
</gene>
<protein>
    <submittedName>
        <fullName evidence="2">Uncharacterized protein</fullName>
    </submittedName>
</protein>
<feature type="region of interest" description="Disordered" evidence="1">
    <location>
        <begin position="256"/>
        <end position="280"/>
    </location>
</feature>
<keyword evidence="3" id="KW-1185">Reference proteome</keyword>
<evidence type="ECO:0000313" key="3">
    <source>
        <dbReference type="Proteomes" id="UP000571554"/>
    </source>
</evidence>
<organism evidence="2 3">
    <name type="scientific">Paraburkholderia bannensis</name>
    <dbReference type="NCBI Taxonomy" id="765414"/>
    <lineage>
        <taxon>Bacteria</taxon>
        <taxon>Pseudomonadati</taxon>
        <taxon>Pseudomonadota</taxon>
        <taxon>Betaproteobacteria</taxon>
        <taxon>Burkholderiales</taxon>
        <taxon>Burkholderiaceae</taxon>
        <taxon>Paraburkholderia</taxon>
    </lineage>
</organism>
<dbReference type="Proteomes" id="UP000571554">
    <property type="component" value="Unassembled WGS sequence"/>
</dbReference>
<proteinExistence type="predicted"/>
<evidence type="ECO:0000313" key="2">
    <source>
        <dbReference type="EMBL" id="MBB6106654.1"/>
    </source>
</evidence>
<reference evidence="2 3" key="1">
    <citation type="submission" date="2020-08" db="EMBL/GenBank/DDBJ databases">
        <title>Above-ground endophytic microbial communities from plants in different locations in the United States.</title>
        <authorList>
            <person name="Frank C."/>
        </authorList>
    </citation>
    <scope>NUCLEOTIDE SEQUENCE [LARGE SCALE GENOMIC DNA]</scope>
    <source>
        <strain evidence="2 3">WP4_2_2</strain>
    </source>
</reference>
<dbReference type="RefSeq" id="WP_183732283.1">
    <property type="nucleotide sequence ID" value="NZ_JACHBW010000029.1"/>
</dbReference>
<sequence>MDRNELISKIIQLSPGVPGARVLTRAHFANVEFKDLQAQASLLDRVDGARSRVDIPTERSEALARLKADRTAILARMRSKLDELGGANRAVGSPRPVTNAPTPAETVCSAVHPVVKVNKKALRAGPPATAEKIPFPKFQQGTITHIVKCLPIQANSTHFPLEIADEVFLLHLTDHEEVKLTQQKKQLARAAAKGFGVVVCSNEYSRDRTPQLSGIFKHKMQAHGLIRAAADSGNTDYSDAKEKLLTGLIARNATRSSGGYKEIHRSTPVKRARASKSHSK</sequence>
<comment type="caution">
    <text evidence="2">The sequence shown here is derived from an EMBL/GenBank/DDBJ whole genome shotgun (WGS) entry which is preliminary data.</text>
</comment>
<dbReference type="AlphaFoldDB" id="A0A7W9U449"/>